<evidence type="ECO:0000313" key="2">
    <source>
        <dbReference type="EMBL" id="MPN50337.1"/>
    </source>
</evidence>
<sequence>MNGIHRGRIDRQSDSCTHDVRRHTDEHGIQVLEQPHLLLDAVQCLYGAVELRIFLLGTLS</sequence>
<protein>
    <submittedName>
        <fullName evidence="2">Uncharacterized protein</fullName>
    </submittedName>
</protein>
<accession>A0A645IGB9</accession>
<feature type="compositionally biased region" description="Basic and acidic residues" evidence="1">
    <location>
        <begin position="7"/>
        <end position="20"/>
    </location>
</feature>
<dbReference type="EMBL" id="VSSQ01114436">
    <property type="protein sequence ID" value="MPN50337.1"/>
    <property type="molecule type" value="Genomic_DNA"/>
</dbReference>
<dbReference type="AlphaFoldDB" id="A0A645IGB9"/>
<evidence type="ECO:0000256" key="1">
    <source>
        <dbReference type="SAM" id="MobiDB-lite"/>
    </source>
</evidence>
<proteinExistence type="predicted"/>
<name>A0A645IGB9_9ZZZZ</name>
<comment type="caution">
    <text evidence="2">The sequence shown here is derived from an EMBL/GenBank/DDBJ whole genome shotgun (WGS) entry which is preliminary data.</text>
</comment>
<gene>
    <name evidence="2" type="ORF">SDC9_197963</name>
</gene>
<organism evidence="2">
    <name type="scientific">bioreactor metagenome</name>
    <dbReference type="NCBI Taxonomy" id="1076179"/>
    <lineage>
        <taxon>unclassified sequences</taxon>
        <taxon>metagenomes</taxon>
        <taxon>ecological metagenomes</taxon>
    </lineage>
</organism>
<feature type="region of interest" description="Disordered" evidence="1">
    <location>
        <begin position="1"/>
        <end position="20"/>
    </location>
</feature>
<reference evidence="2" key="1">
    <citation type="submission" date="2019-08" db="EMBL/GenBank/DDBJ databases">
        <authorList>
            <person name="Kucharzyk K."/>
            <person name="Murdoch R.W."/>
            <person name="Higgins S."/>
            <person name="Loffler F."/>
        </authorList>
    </citation>
    <scope>NUCLEOTIDE SEQUENCE</scope>
</reference>